<comment type="caution">
    <text evidence="1">The sequence shown here is derived from an EMBL/GenBank/DDBJ whole genome shotgun (WGS) entry which is preliminary data.</text>
</comment>
<dbReference type="SUPFAM" id="SSF158622">
    <property type="entry name" value="YheA/YmcA-like"/>
    <property type="match status" value="1"/>
</dbReference>
<name>A0A926F7P7_9FIRM</name>
<organism evidence="1 2">
    <name type="scientific">Qingrenia yutianensis</name>
    <dbReference type="NCBI Taxonomy" id="2763676"/>
    <lineage>
        <taxon>Bacteria</taxon>
        <taxon>Bacillati</taxon>
        <taxon>Bacillota</taxon>
        <taxon>Clostridia</taxon>
        <taxon>Eubacteriales</taxon>
        <taxon>Oscillospiraceae</taxon>
        <taxon>Qingrenia</taxon>
    </lineage>
</organism>
<evidence type="ECO:0000313" key="1">
    <source>
        <dbReference type="EMBL" id="MBC8596261.1"/>
    </source>
</evidence>
<dbReference type="Proteomes" id="UP000647416">
    <property type="component" value="Unassembled WGS sequence"/>
</dbReference>
<evidence type="ECO:0000313" key="2">
    <source>
        <dbReference type="Proteomes" id="UP000647416"/>
    </source>
</evidence>
<gene>
    <name evidence="1" type="ORF">H8706_05185</name>
</gene>
<dbReference type="InterPro" id="IPR023378">
    <property type="entry name" value="YheA/YmcA-like_dom_sf"/>
</dbReference>
<proteinExistence type="predicted"/>
<reference evidence="1" key="1">
    <citation type="submission" date="2020-08" db="EMBL/GenBank/DDBJ databases">
        <title>Genome public.</title>
        <authorList>
            <person name="Liu C."/>
            <person name="Sun Q."/>
        </authorList>
    </citation>
    <scope>NUCLEOTIDE SEQUENCE</scope>
    <source>
        <strain evidence="1">NSJ-50</strain>
    </source>
</reference>
<dbReference type="Gene3D" id="1.20.1500.10">
    <property type="entry name" value="YheA/YmcA-like"/>
    <property type="match status" value="1"/>
</dbReference>
<dbReference type="EMBL" id="JACRTE010000004">
    <property type="protein sequence ID" value="MBC8596261.1"/>
    <property type="molecule type" value="Genomic_DNA"/>
</dbReference>
<keyword evidence="2" id="KW-1185">Reference proteome</keyword>
<accession>A0A926F7P7</accession>
<dbReference type="AlphaFoldDB" id="A0A926F7P7"/>
<dbReference type="Pfam" id="PF06133">
    <property type="entry name" value="Com_YlbF"/>
    <property type="match status" value="1"/>
</dbReference>
<dbReference type="RefSeq" id="WP_178348082.1">
    <property type="nucleotide sequence ID" value="NZ_JACRTE010000004.1"/>
</dbReference>
<sequence length="131" mass="14570">MQDIMDKAKELGIMIAESEEFKAFKLAEANQLDDKEAVELMMEYHTTREDLTKKASNPDITKEEFEVIQNDAKAAFEKIMANRSIAAYVDAQQNFSNLMSKINGILGYYVSGKDNEEGCTGSCSSCGGCHH</sequence>
<protein>
    <submittedName>
        <fullName evidence="1">YlbF family regulator</fullName>
    </submittedName>
</protein>
<dbReference type="InterPro" id="IPR010368">
    <property type="entry name" value="Com_YlbF"/>
</dbReference>